<keyword evidence="2" id="KW-0813">Transport</keyword>
<keyword evidence="10" id="KW-1185">Reference proteome</keyword>
<name>A0ABS8T0S7_DATST</name>
<feature type="region of interest" description="Disordered" evidence="8">
    <location>
        <begin position="52"/>
        <end position="76"/>
    </location>
</feature>
<evidence type="ECO:0000256" key="4">
    <source>
        <dbReference type="ARBA" id="ARBA00022927"/>
    </source>
</evidence>
<keyword evidence="7" id="KW-0539">Nucleus</keyword>
<keyword evidence="4" id="KW-0653">Protein transport</keyword>
<dbReference type="Proteomes" id="UP000823775">
    <property type="component" value="Unassembled WGS sequence"/>
</dbReference>
<evidence type="ECO:0000256" key="6">
    <source>
        <dbReference type="ARBA" id="ARBA00023132"/>
    </source>
</evidence>
<dbReference type="PANTHER" id="PTHR13257">
    <property type="entry name" value="NUCLEOPORIN NUP84-RELATED"/>
    <property type="match status" value="1"/>
</dbReference>
<comment type="caution">
    <text evidence="9">The sequence shown here is derived from an EMBL/GenBank/DDBJ whole genome shotgun (WGS) entry which is preliminary data.</text>
</comment>
<proteinExistence type="predicted"/>
<evidence type="ECO:0000256" key="2">
    <source>
        <dbReference type="ARBA" id="ARBA00022448"/>
    </source>
</evidence>
<dbReference type="PANTHER" id="PTHR13257:SF0">
    <property type="entry name" value="NUCLEAR PORE COMPLEX PROTEIN NUP88"/>
    <property type="match status" value="1"/>
</dbReference>
<organism evidence="9 10">
    <name type="scientific">Datura stramonium</name>
    <name type="common">Jimsonweed</name>
    <name type="synonym">Common thornapple</name>
    <dbReference type="NCBI Taxonomy" id="4076"/>
    <lineage>
        <taxon>Eukaryota</taxon>
        <taxon>Viridiplantae</taxon>
        <taxon>Streptophyta</taxon>
        <taxon>Embryophyta</taxon>
        <taxon>Tracheophyta</taxon>
        <taxon>Spermatophyta</taxon>
        <taxon>Magnoliopsida</taxon>
        <taxon>eudicotyledons</taxon>
        <taxon>Gunneridae</taxon>
        <taxon>Pentapetalae</taxon>
        <taxon>asterids</taxon>
        <taxon>lamiids</taxon>
        <taxon>Solanales</taxon>
        <taxon>Solanaceae</taxon>
        <taxon>Solanoideae</taxon>
        <taxon>Datureae</taxon>
        <taxon>Datura</taxon>
    </lineage>
</organism>
<accession>A0ABS8T0S7</accession>
<evidence type="ECO:0000256" key="5">
    <source>
        <dbReference type="ARBA" id="ARBA00023010"/>
    </source>
</evidence>
<dbReference type="InterPro" id="IPR037700">
    <property type="entry name" value="NUP88/NUP82"/>
</dbReference>
<evidence type="ECO:0000256" key="8">
    <source>
        <dbReference type="SAM" id="MobiDB-lite"/>
    </source>
</evidence>
<keyword evidence="3" id="KW-0509">mRNA transport</keyword>
<evidence type="ECO:0000256" key="1">
    <source>
        <dbReference type="ARBA" id="ARBA00004567"/>
    </source>
</evidence>
<evidence type="ECO:0000256" key="7">
    <source>
        <dbReference type="ARBA" id="ARBA00023242"/>
    </source>
</evidence>
<comment type="subcellular location">
    <subcellularLocation>
        <location evidence="1">Nucleus</location>
        <location evidence="1">Nuclear pore complex</location>
    </subcellularLocation>
</comment>
<evidence type="ECO:0000256" key="3">
    <source>
        <dbReference type="ARBA" id="ARBA00022816"/>
    </source>
</evidence>
<reference evidence="9 10" key="1">
    <citation type="journal article" date="2021" name="BMC Genomics">
        <title>Datura genome reveals duplications of psychoactive alkaloid biosynthetic genes and high mutation rate following tissue culture.</title>
        <authorList>
            <person name="Rajewski A."/>
            <person name="Carter-House D."/>
            <person name="Stajich J."/>
            <person name="Litt A."/>
        </authorList>
    </citation>
    <scope>NUCLEOTIDE SEQUENCE [LARGE SCALE GENOMIC DNA]</scope>
    <source>
        <strain evidence="9">AR-01</strain>
    </source>
</reference>
<keyword evidence="6" id="KW-0906">Nuclear pore complex</keyword>
<gene>
    <name evidence="9" type="primary">NUP88</name>
    <name evidence="9" type="ORF">HAX54_053075</name>
</gene>
<sequence length="115" mass="13024">MMAFSFPFAEARVREVAVGVFCFLVGDRYRGVELDALRSSIEAVNARLKRYTHSPQANRSNKERQPSVRRKSHVQENEMSLLKASLEKLSLVNIENAKKVKVVESALKCREIGTT</sequence>
<evidence type="ECO:0000313" key="9">
    <source>
        <dbReference type="EMBL" id="MCD7464599.1"/>
    </source>
</evidence>
<keyword evidence="5" id="KW-0811">Translocation</keyword>
<protein>
    <submittedName>
        <fullName evidence="9">Nucleoporin 88kDa</fullName>
    </submittedName>
</protein>
<evidence type="ECO:0000313" key="10">
    <source>
        <dbReference type="Proteomes" id="UP000823775"/>
    </source>
</evidence>
<dbReference type="EMBL" id="JACEIK010000979">
    <property type="protein sequence ID" value="MCD7464599.1"/>
    <property type="molecule type" value="Genomic_DNA"/>
</dbReference>